<dbReference type="Proteomes" id="UP000199800">
    <property type="component" value="Unassembled WGS sequence"/>
</dbReference>
<dbReference type="PROSITE" id="PS50111">
    <property type="entry name" value="CHEMOTAXIS_TRANSDUC_2"/>
    <property type="match status" value="1"/>
</dbReference>
<dbReference type="AlphaFoldDB" id="A0A1I0FIC0"/>
<evidence type="ECO:0000256" key="4">
    <source>
        <dbReference type="SAM" id="Phobius"/>
    </source>
</evidence>
<dbReference type="PANTHER" id="PTHR32089">
    <property type="entry name" value="METHYL-ACCEPTING CHEMOTAXIS PROTEIN MCPB"/>
    <property type="match status" value="1"/>
</dbReference>
<feature type="coiled-coil region" evidence="3">
    <location>
        <begin position="166"/>
        <end position="222"/>
    </location>
</feature>
<sequence>MDLAEHQIKRCSKVIYVTILILCSFYIMSSFSLKLQGIYFGLVVGFTVVDIIINTVLIWKFASAKRALYLMSIVFMINYTVGLLMFPYICYYTYMLPIMFVAILFLDVKFIGSLAIVTELVNIINIVFKTVNHVELNSDEYMYTLFMIMVMGIVFCLATRLLSNFMRESQEEIIEKSQKNEKTANKVVSTVTEINDKFNKIMEELQEINRQAENNNVSMRAIADSTEETVNEITHQANMTTDIQDAIGKTMGNVETVHNTTVQVLDIITNGIGLAQDLTKQSHSVNENTNQMSEIIKTLVGRVRDVSEITNAILSISNQTNLLALNASIEAARAGDAGRGFAVVADEIRNLSDETKTSTEQITEIIKELGQVTDNTMRILEESVEGINKQNQKIVDVNKSFSSSGDFMNDLKTLVDGIVTDVNTINDSNKTIVNSINQLSATTEEISSCSQESSSSTETIMDKIDGFTKEIQGVYTELDELVKNI</sequence>
<evidence type="ECO:0000313" key="7">
    <source>
        <dbReference type="Proteomes" id="UP000199800"/>
    </source>
</evidence>
<keyword evidence="4" id="KW-1133">Transmembrane helix</keyword>
<evidence type="ECO:0000259" key="5">
    <source>
        <dbReference type="PROSITE" id="PS50111"/>
    </source>
</evidence>
<evidence type="ECO:0000256" key="2">
    <source>
        <dbReference type="PROSITE-ProRule" id="PRU00284"/>
    </source>
</evidence>
<feature type="transmembrane region" description="Helical" evidence="4">
    <location>
        <begin position="141"/>
        <end position="162"/>
    </location>
</feature>
<gene>
    <name evidence="6" type="ORF">SAMN04487772_13221</name>
</gene>
<evidence type="ECO:0000313" key="6">
    <source>
        <dbReference type="EMBL" id="SET57994.1"/>
    </source>
</evidence>
<dbReference type="SUPFAM" id="SSF58104">
    <property type="entry name" value="Methyl-accepting chemotaxis protein (MCP) signaling domain"/>
    <property type="match status" value="1"/>
</dbReference>
<dbReference type="STRING" id="29364.SAMN04487772_13221"/>
<feature type="transmembrane region" description="Helical" evidence="4">
    <location>
        <begin position="14"/>
        <end position="32"/>
    </location>
</feature>
<dbReference type="Pfam" id="PF00015">
    <property type="entry name" value="MCPsignal"/>
    <property type="match status" value="1"/>
</dbReference>
<dbReference type="OrthoDB" id="9807021at2"/>
<feature type="transmembrane region" description="Helical" evidence="4">
    <location>
        <begin position="68"/>
        <end position="89"/>
    </location>
</feature>
<evidence type="ECO:0000256" key="1">
    <source>
        <dbReference type="ARBA" id="ARBA00023224"/>
    </source>
</evidence>
<proteinExistence type="predicted"/>
<dbReference type="InterPro" id="IPR004089">
    <property type="entry name" value="MCPsignal_dom"/>
</dbReference>
<dbReference type="GO" id="GO:0007165">
    <property type="term" value="P:signal transduction"/>
    <property type="evidence" value="ECO:0007669"/>
    <property type="project" value="UniProtKB-KW"/>
</dbReference>
<feature type="transmembrane region" description="Helical" evidence="4">
    <location>
        <begin position="38"/>
        <end position="59"/>
    </location>
</feature>
<keyword evidence="3" id="KW-0175">Coiled coil</keyword>
<dbReference type="PANTHER" id="PTHR32089:SF112">
    <property type="entry name" value="LYSOZYME-LIKE PROTEIN-RELATED"/>
    <property type="match status" value="1"/>
</dbReference>
<accession>A0A1I0FIC0</accession>
<dbReference type="SMART" id="SM00283">
    <property type="entry name" value="MA"/>
    <property type="match status" value="1"/>
</dbReference>
<keyword evidence="4" id="KW-0812">Transmembrane</keyword>
<dbReference type="GO" id="GO:0016020">
    <property type="term" value="C:membrane"/>
    <property type="evidence" value="ECO:0007669"/>
    <property type="project" value="InterPro"/>
</dbReference>
<dbReference type="EMBL" id="FOHN01000032">
    <property type="protein sequence ID" value="SET57994.1"/>
    <property type="molecule type" value="Genomic_DNA"/>
</dbReference>
<feature type="transmembrane region" description="Helical" evidence="4">
    <location>
        <begin position="95"/>
        <end position="121"/>
    </location>
</feature>
<reference evidence="6 7" key="1">
    <citation type="submission" date="2016-10" db="EMBL/GenBank/DDBJ databases">
        <authorList>
            <person name="de Groot N.N."/>
        </authorList>
    </citation>
    <scope>NUCLEOTIDE SEQUENCE [LARGE SCALE GENOMIC DNA]</scope>
    <source>
        <strain evidence="6 7">DSM 1801</strain>
    </source>
</reference>
<dbReference type="Gene3D" id="1.10.287.950">
    <property type="entry name" value="Methyl-accepting chemotaxis protein"/>
    <property type="match status" value="1"/>
</dbReference>
<feature type="domain" description="Methyl-accepting transducer" evidence="5">
    <location>
        <begin position="204"/>
        <end position="461"/>
    </location>
</feature>
<keyword evidence="4" id="KW-0472">Membrane</keyword>
<name>A0A1I0FIC0_9FIRM</name>
<organism evidence="6 7">
    <name type="scientific">[Clostridium] polysaccharolyticum</name>
    <dbReference type="NCBI Taxonomy" id="29364"/>
    <lineage>
        <taxon>Bacteria</taxon>
        <taxon>Bacillati</taxon>
        <taxon>Bacillota</taxon>
        <taxon>Clostridia</taxon>
        <taxon>Lachnospirales</taxon>
        <taxon>Lachnospiraceae</taxon>
    </lineage>
</organism>
<keyword evidence="7" id="KW-1185">Reference proteome</keyword>
<protein>
    <submittedName>
        <fullName evidence="6">Methyl-accepting chemotaxis protein</fullName>
    </submittedName>
</protein>
<evidence type="ECO:0000256" key="3">
    <source>
        <dbReference type="SAM" id="Coils"/>
    </source>
</evidence>
<dbReference type="RefSeq" id="WP_092478851.1">
    <property type="nucleotide sequence ID" value="NZ_FOHN01000032.1"/>
</dbReference>
<keyword evidence="1 2" id="KW-0807">Transducer</keyword>